<name>A0A0D3HK45_9ORYZ</name>
<dbReference type="Proteomes" id="UP000026960">
    <property type="component" value="Chromosome 11"/>
</dbReference>
<reference evidence="1" key="2">
    <citation type="submission" date="2015-03" db="UniProtKB">
        <authorList>
            <consortium name="EnsemblPlants"/>
        </authorList>
    </citation>
    <scope>IDENTIFICATION</scope>
</reference>
<dbReference type="AlphaFoldDB" id="A0A0D3HK45"/>
<evidence type="ECO:0000313" key="2">
    <source>
        <dbReference type="Proteomes" id="UP000026960"/>
    </source>
</evidence>
<dbReference type="HOGENOM" id="CLU_2389644_0_0_1"/>
<keyword evidence="2" id="KW-1185">Reference proteome</keyword>
<proteinExistence type="predicted"/>
<dbReference type="Gramene" id="OBART11G08280.1">
    <property type="protein sequence ID" value="OBART11G08280.1"/>
    <property type="gene ID" value="OBART11G08280"/>
</dbReference>
<organism evidence="1">
    <name type="scientific">Oryza barthii</name>
    <dbReference type="NCBI Taxonomy" id="65489"/>
    <lineage>
        <taxon>Eukaryota</taxon>
        <taxon>Viridiplantae</taxon>
        <taxon>Streptophyta</taxon>
        <taxon>Embryophyta</taxon>
        <taxon>Tracheophyta</taxon>
        <taxon>Spermatophyta</taxon>
        <taxon>Magnoliopsida</taxon>
        <taxon>Liliopsida</taxon>
        <taxon>Poales</taxon>
        <taxon>Poaceae</taxon>
        <taxon>BOP clade</taxon>
        <taxon>Oryzoideae</taxon>
        <taxon>Oryzeae</taxon>
        <taxon>Oryzinae</taxon>
        <taxon>Oryza</taxon>
    </lineage>
</organism>
<dbReference type="EnsemblPlants" id="OBART11G08280.1">
    <property type="protein sequence ID" value="OBART11G08280.1"/>
    <property type="gene ID" value="OBART11G08280"/>
</dbReference>
<protein>
    <submittedName>
        <fullName evidence="1">Uncharacterized protein</fullName>
    </submittedName>
</protein>
<reference evidence="1" key="1">
    <citation type="journal article" date="2009" name="Rice">
        <title>De Novo Next Generation Sequencing of Plant Genomes.</title>
        <authorList>
            <person name="Rounsley S."/>
            <person name="Marri P.R."/>
            <person name="Yu Y."/>
            <person name="He R."/>
            <person name="Sisneros N."/>
            <person name="Goicoechea J.L."/>
            <person name="Lee S.J."/>
            <person name="Angelova A."/>
            <person name="Kudrna D."/>
            <person name="Luo M."/>
            <person name="Affourtit J."/>
            <person name="Desany B."/>
            <person name="Knight J."/>
            <person name="Niazi F."/>
            <person name="Egholm M."/>
            <person name="Wing R.A."/>
        </authorList>
    </citation>
    <scope>NUCLEOTIDE SEQUENCE [LARGE SCALE GENOMIC DNA]</scope>
    <source>
        <strain evidence="1">cv. IRGC 105608</strain>
    </source>
</reference>
<dbReference type="PaxDb" id="65489-OBART11G08280.1"/>
<accession>A0A0D3HK45</accession>
<evidence type="ECO:0000313" key="1">
    <source>
        <dbReference type="EnsemblPlants" id="OBART11G08280.1"/>
    </source>
</evidence>
<sequence>MRSSVLATDPCAHQRRRQIRNLIVLQTIETKKSSGRRRSPAEGASTFHPWRWRKVDEGARGNLNEREERRGAAAAARHPRRFSFSYSIYISSAN</sequence>